<organism evidence="1 2">
    <name type="scientific">Caballeronia novacaledonica</name>
    <dbReference type="NCBI Taxonomy" id="1544861"/>
    <lineage>
        <taxon>Bacteria</taxon>
        <taxon>Pseudomonadati</taxon>
        <taxon>Pseudomonadota</taxon>
        <taxon>Betaproteobacteria</taxon>
        <taxon>Burkholderiales</taxon>
        <taxon>Burkholderiaceae</taxon>
        <taxon>Caballeronia</taxon>
    </lineage>
</organism>
<gene>
    <name evidence="1" type="ORF">NOV72_02004</name>
</gene>
<dbReference type="OrthoDB" id="3035332at2"/>
<dbReference type="RefSeq" id="WP_106854462.1">
    <property type="nucleotide sequence ID" value="NZ_OGTP01000005.1"/>
</dbReference>
<reference evidence="2" key="1">
    <citation type="submission" date="2018-01" db="EMBL/GenBank/DDBJ databases">
        <authorList>
            <person name="Peeters C."/>
        </authorList>
    </citation>
    <scope>NUCLEOTIDE SEQUENCE [LARGE SCALE GENOMIC DNA]</scope>
</reference>
<evidence type="ECO:0000313" key="2">
    <source>
        <dbReference type="Proteomes" id="UP000238169"/>
    </source>
</evidence>
<proteinExistence type="predicted"/>
<keyword evidence="2" id="KW-1185">Reference proteome</keyword>
<dbReference type="EMBL" id="OGTP01000005">
    <property type="protein sequence ID" value="SPB14772.1"/>
    <property type="molecule type" value="Genomic_DNA"/>
</dbReference>
<dbReference type="Proteomes" id="UP000238169">
    <property type="component" value="Unassembled WGS sequence"/>
</dbReference>
<protein>
    <submittedName>
        <fullName evidence="1">Uncharacterized protein</fullName>
    </submittedName>
</protein>
<name>A0A2U3I3P7_9BURK</name>
<dbReference type="AlphaFoldDB" id="A0A2U3I3P7"/>
<evidence type="ECO:0000313" key="1">
    <source>
        <dbReference type="EMBL" id="SPB14772.1"/>
    </source>
</evidence>
<sequence>MSIEEFSHIEHQMVLDAEERYGDFFTATRDVSLLLSNIMSWPTKDCDIFIRFLSQMKKSHTLSLMALIRQHRIQAKMTLRYFLESTIHAAYSLVHVDTKNYFDTLDGKKHDPQKASRAAYSWIDTHFRSYSAEIKRMKDAINQQTAHANVYNSFHNFHYVGGENPAIYTAFFDFDDDHWLKVDLLECAQAGLVAAELILAIREQHGGFIPSRESDKLPQMIEAVNRLLPQLSYEGNGPK</sequence>
<accession>A0A2U3I3P7</accession>